<keyword evidence="2" id="KW-1185">Reference proteome</keyword>
<sequence>MDAEMAGDAALLIVEAGVIPIDDDGRTIHSLLMRYRMALASIKNLSECIASLLNMLIWEKINEG</sequence>
<dbReference type="AlphaFoldDB" id="A0A2Z6EZP9"/>
<dbReference type="Proteomes" id="UP000218890">
    <property type="component" value="Chromosome"/>
</dbReference>
<accession>A0A2Z6EZP9</accession>
<gene>
    <name evidence="1" type="ORF">HH1059_19650</name>
</gene>
<dbReference type="EMBL" id="AP017372">
    <property type="protein sequence ID" value="BBE11135.1"/>
    <property type="molecule type" value="Genomic_DNA"/>
</dbReference>
<evidence type="ECO:0000313" key="2">
    <source>
        <dbReference type="Proteomes" id="UP000218890"/>
    </source>
</evidence>
<protein>
    <submittedName>
        <fullName evidence="1">Uncharacterized protein</fullName>
    </submittedName>
</protein>
<name>A0A2Z6EZP9_HALHR</name>
<organism evidence="1 2">
    <name type="scientific">Halorhodospira halochloris</name>
    <name type="common">Ectothiorhodospira halochloris</name>
    <dbReference type="NCBI Taxonomy" id="1052"/>
    <lineage>
        <taxon>Bacteria</taxon>
        <taxon>Pseudomonadati</taxon>
        <taxon>Pseudomonadota</taxon>
        <taxon>Gammaproteobacteria</taxon>
        <taxon>Chromatiales</taxon>
        <taxon>Ectothiorhodospiraceae</taxon>
        <taxon>Halorhodospira</taxon>
    </lineage>
</organism>
<dbReference type="KEGG" id="hhk:HH1059_19650"/>
<evidence type="ECO:0000313" key="1">
    <source>
        <dbReference type="EMBL" id="BBE11135.1"/>
    </source>
</evidence>
<proteinExistence type="predicted"/>
<reference evidence="1" key="1">
    <citation type="submission" date="2016-02" db="EMBL/GenBank/DDBJ databases">
        <title>Halorhodospira halochloris DSM-1059 complete genome, version 2.</title>
        <authorList>
            <person name="Tsukatani Y."/>
        </authorList>
    </citation>
    <scope>NUCLEOTIDE SEQUENCE</scope>
    <source>
        <strain evidence="1">DSM 1059</strain>
    </source>
</reference>